<keyword evidence="3" id="KW-0238">DNA-binding</keyword>
<name>A0ABD4TMT8_9EURY</name>
<accession>A0ABD4TMT8</accession>
<dbReference type="GO" id="GO:0032196">
    <property type="term" value="P:transposition"/>
    <property type="evidence" value="ECO:0007669"/>
    <property type="project" value="UniProtKB-KW"/>
</dbReference>
<dbReference type="SUPFAM" id="SSF53098">
    <property type="entry name" value="Ribonuclease H-like"/>
    <property type="match status" value="1"/>
</dbReference>
<dbReference type="GO" id="GO:0003677">
    <property type="term" value="F:DNA binding"/>
    <property type="evidence" value="ECO:0007669"/>
    <property type="project" value="UniProtKB-KW"/>
</dbReference>
<comment type="caution">
    <text evidence="6">The sequence shown here is derived from an EMBL/GenBank/DDBJ whole genome shotgun (WGS) entry which is preliminary data.</text>
</comment>
<keyword evidence="2" id="KW-0815">Transposition</keyword>
<keyword evidence="7" id="KW-1185">Reference proteome</keyword>
<dbReference type="InterPro" id="IPR002559">
    <property type="entry name" value="Transposase_11"/>
</dbReference>
<reference evidence="6 7" key="1">
    <citation type="submission" date="2019-08" db="EMBL/GenBank/DDBJ databases">
        <authorList>
            <person name="Chen S.-C."/>
            <person name="Lai M.-C."/>
            <person name="You Y.-T."/>
        </authorList>
    </citation>
    <scope>NUCLEOTIDE SEQUENCE [LARGE SCALE GENOMIC DNA]</scope>
    <source>
        <strain evidence="6 7">P2F9704a</strain>
    </source>
</reference>
<gene>
    <name evidence="6" type="ORF">FTO68_08025</name>
</gene>
<dbReference type="NCBIfam" id="NF033592">
    <property type="entry name" value="transpos_IS4_1"/>
    <property type="match status" value="1"/>
</dbReference>
<dbReference type="RefSeq" id="WP_255332883.1">
    <property type="nucleotide sequence ID" value="NZ_VOTZ01000016.1"/>
</dbReference>
<evidence type="ECO:0000259" key="5">
    <source>
        <dbReference type="Pfam" id="PF01609"/>
    </source>
</evidence>
<evidence type="ECO:0000256" key="4">
    <source>
        <dbReference type="ARBA" id="ARBA00023172"/>
    </source>
</evidence>
<evidence type="ECO:0000313" key="6">
    <source>
        <dbReference type="EMBL" id="MCQ1538927.1"/>
    </source>
</evidence>
<dbReference type="Proteomes" id="UP001524383">
    <property type="component" value="Unassembled WGS sequence"/>
</dbReference>
<organism evidence="6 7">
    <name type="scientific">Methanocalculus taiwanensis</name>
    <dbReference type="NCBI Taxonomy" id="106207"/>
    <lineage>
        <taxon>Archaea</taxon>
        <taxon>Methanobacteriati</taxon>
        <taxon>Methanobacteriota</taxon>
        <taxon>Stenosarchaea group</taxon>
        <taxon>Methanomicrobia</taxon>
        <taxon>Methanomicrobiales</taxon>
        <taxon>Methanocalculaceae</taxon>
        <taxon>Methanocalculus</taxon>
    </lineage>
</organism>
<feature type="domain" description="Transposase IS4-like" evidence="5">
    <location>
        <begin position="120"/>
        <end position="348"/>
    </location>
</feature>
<proteinExistence type="inferred from homology"/>
<dbReference type="GO" id="GO:0006310">
    <property type="term" value="P:DNA recombination"/>
    <property type="evidence" value="ECO:0007669"/>
    <property type="project" value="UniProtKB-KW"/>
</dbReference>
<comment type="similarity">
    <text evidence="1">Belongs to the transposase 11 family.</text>
</comment>
<dbReference type="EMBL" id="VOTZ01000016">
    <property type="protein sequence ID" value="MCQ1538927.1"/>
    <property type="molecule type" value="Genomic_DNA"/>
</dbReference>
<dbReference type="Pfam" id="PF01609">
    <property type="entry name" value="DDE_Tnp_1"/>
    <property type="match status" value="1"/>
</dbReference>
<evidence type="ECO:0000313" key="7">
    <source>
        <dbReference type="Proteomes" id="UP001524383"/>
    </source>
</evidence>
<dbReference type="InterPro" id="IPR012337">
    <property type="entry name" value="RNaseH-like_sf"/>
</dbReference>
<evidence type="ECO:0000256" key="3">
    <source>
        <dbReference type="ARBA" id="ARBA00023125"/>
    </source>
</evidence>
<dbReference type="PANTHER" id="PTHR33258">
    <property type="entry name" value="TRANSPOSASE INSL FOR INSERTION SEQUENCE ELEMENT IS186A-RELATED"/>
    <property type="match status" value="1"/>
</dbReference>
<evidence type="ECO:0000256" key="2">
    <source>
        <dbReference type="ARBA" id="ARBA00022578"/>
    </source>
</evidence>
<protein>
    <submittedName>
        <fullName evidence="6">IS4 family transposase</fullName>
    </submittedName>
</protein>
<dbReference type="AlphaFoldDB" id="A0ABD4TMT8"/>
<sequence>MSREFDKECQIVEKRVEELFPYQRLHELARETGFCQRLRKIHPVIFLQVLIFSATLHKHPTVAEIWRRYTYLTDSDIAYSSFIARFEDLSLKFMQRVLDDCIHSPVNGLSLELRERYRKFATIFIQDSSIIRLHEKLAERFPATRAKKIAAGIKVSYLLNVLANSPQTVSLVPERTAEIKTLRIGPWVKGSLLLIDLGFYCYHSFSRIDKYGGYFVSRVKKDSCLIITRFHSPVTAAQREMFTGKDLKHVLKVLGGTSVDATVTITVRMTDGCSHKKRSVHQQFRCVGRVHPETGKWHLYLTNLSHEEFSVYEIATLYGFRWEIESLFDESKNECMLGDVRVTREGAILILVCAALIRQLLLKRIYLVMRSLMTECQRARLSSDLFGRAFIEQIGSLLELVLGYWNDDWSDRELVKGWQRYVDRLSRHSQQYHPARLMRDNVLYR</sequence>
<evidence type="ECO:0000256" key="1">
    <source>
        <dbReference type="ARBA" id="ARBA00010075"/>
    </source>
</evidence>
<keyword evidence="4" id="KW-0233">DNA recombination</keyword>
<dbReference type="PANTHER" id="PTHR33258:SF1">
    <property type="entry name" value="TRANSPOSASE INSL FOR INSERTION SEQUENCE ELEMENT IS186A-RELATED"/>
    <property type="match status" value="1"/>
</dbReference>
<dbReference type="InterPro" id="IPR047952">
    <property type="entry name" value="Transpos_IS4"/>
</dbReference>